<name>A0A1G9PMJ9_9ACTN</name>
<sequence>MIMIESMPLRWMLVLVFAGAGGWFLFRGLRPGSDGPPLGVTDRISHVAHALMAAAMVIMMWPMG</sequence>
<organism evidence="2 3">
    <name type="scientific">Nonomuraea jiangxiensis</name>
    <dbReference type="NCBI Taxonomy" id="633440"/>
    <lineage>
        <taxon>Bacteria</taxon>
        <taxon>Bacillati</taxon>
        <taxon>Actinomycetota</taxon>
        <taxon>Actinomycetes</taxon>
        <taxon>Streptosporangiales</taxon>
        <taxon>Streptosporangiaceae</taxon>
        <taxon>Nonomuraea</taxon>
    </lineage>
</organism>
<dbReference type="AlphaFoldDB" id="A0A1G9PMJ9"/>
<keyword evidence="1" id="KW-1133">Transmembrane helix</keyword>
<evidence type="ECO:0000256" key="1">
    <source>
        <dbReference type="SAM" id="Phobius"/>
    </source>
</evidence>
<evidence type="ECO:0000313" key="3">
    <source>
        <dbReference type="Proteomes" id="UP000199202"/>
    </source>
</evidence>
<evidence type="ECO:0000313" key="2">
    <source>
        <dbReference type="EMBL" id="SDL99731.1"/>
    </source>
</evidence>
<dbReference type="EMBL" id="FNDJ01000034">
    <property type="protein sequence ID" value="SDL99731.1"/>
    <property type="molecule type" value="Genomic_DNA"/>
</dbReference>
<accession>A0A1G9PMJ9</accession>
<protein>
    <recommendedName>
        <fullName evidence="4">DUF5134 domain-containing protein</fullName>
    </recommendedName>
</protein>
<feature type="transmembrane region" description="Helical" evidence="1">
    <location>
        <begin position="7"/>
        <end position="26"/>
    </location>
</feature>
<gene>
    <name evidence="2" type="ORF">SAMN05421869_13432</name>
</gene>
<evidence type="ECO:0008006" key="4">
    <source>
        <dbReference type="Google" id="ProtNLM"/>
    </source>
</evidence>
<proteinExistence type="predicted"/>
<reference evidence="2 3" key="1">
    <citation type="submission" date="2016-10" db="EMBL/GenBank/DDBJ databases">
        <authorList>
            <person name="de Groot N.N."/>
        </authorList>
    </citation>
    <scope>NUCLEOTIDE SEQUENCE [LARGE SCALE GENOMIC DNA]</scope>
    <source>
        <strain evidence="2 3">CGMCC 4.6533</strain>
    </source>
</reference>
<dbReference type="Proteomes" id="UP000199202">
    <property type="component" value="Unassembled WGS sequence"/>
</dbReference>
<dbReference type="STRING" id="633440.SAMN05421869_13432"/>
<keyword evidence="3" id="KW-1185">Reference proteome</keyword>
<feature type="transmembrane region" description="Helical" evidence="1">
    <location>
        <begin position="46"/>
        <end position="63"/>
    </location>
</feature>
<keyword evidence="1" id="KW-0472">Membrane</keyword>
<keyword evidence="1" id="KW-0812">Transmembrane</keyword>